<dbReference type="AlphaFoldDB" id="A0A6N7XQY7"/>
<name>A0A6N7XQY7_9ACTN</name>
<dbReference type="RefSeq" id="WP_154434689.1">
    <property type="nucleotide sequence ID" value="NZ_VUNC01000003.1"/>
</dbReference>
<evidence type="ECO:0000313" key="1">
    <source>
        <dbReference type="EMBL" id="MST72505.1"/>
    </source>
</evidence>
<gene>
    <name evidence="1" type="ORF">FYJ68_05210</name>
</gene>
<organism evidence="1 2">
    <name type="scientific">Olsenella porci</name>
    <dbReference type="NCBI Taxonomy" id="2652279"/>
    <lineage>
        <taxon>Bacteria</taxon>
        <taxon>Bacillati</taxon>
        <taxon>Actinomycetota</taxon>
        <taxon>Coriobacteriia</taxon>
        <taxon>Coriobacteriales</taxon>
        <taxon>Atopobiaceae</taxon>
        <taxon>Olsenella</taxon>
    </lineage>
</organism>
<reference evidence="1 2" key="1">
    <citation type="submission" date="2019-08" db="EMBL/GenBank/DDBJ databases">
        <title>In-depth cultivation of the pig gut microbiome towards novel bacterial diversity and tailored functional studies.</title>
        <authorList>
            <person name="Wylensek D."/>
            <person name="Hitch T.C.A."/>
            <person name="Clavel T."/>
        </authorList>
    </citation>
    <scope>NUCLEOTIDE SEQUENCE [LARGE SCALE GENOMIC DNA]</scope>
    <source>
        <strain evidence="1 2">CA-Schmier-601-WT-1</strain>
    </source>
</reference>
<dbReference type="EMBL" id="VUNC01000003">
    <property type="protein sequence ID" value="MST72505.1"/>
    <property type="molecule type" value="Genomic_DNA"/>
</dbReference>
<sequence length="164" mass="18490">MAALKLNPAGGRNPEELLRAGLSIQVSPTGWSMYPMFVPGRDWAVLEPIEPGYRVGRGDVILFRRRGGILVMHRVLSARPDGTFWFVGDNLPDIERGVGADQLIGILTGFTRKGREHRVDEWTYRIASAAWLLLRPLRPLGHQIMSLARRLLRREGLASRQARQ</sequence>
<protein>
    <recommendedName>
        <fullName evidence="3">Peptidase S24/S26A/S26B/S26C domain-containing protein</fullName>
    </recommendedName>
</protein>
<accession>A0A6N7XQY7</accession>
<dbReference type="CDD" id="cd06462">
    <property type="entry name" value="Peptidase_S24_S26"/>
    <property type="match status" value="1"/>
</dbReference>
<dbReference type="Proteomes" id="UP000469325">
    <property type="component" value="Unassembled WGS sequence"/>
</dbReference>
<comment type="caution">
    <text evidence="1">The sequence shown here is derived from an EMBL/GenBank/DDBJ whole genome shotgun (WGS) entry which is preliminary data.</text>
</comment>
<proteinExistence type="predicted"/>
<keyword evidence="2" id="KW-1185">Reference proteome</keyword>
<evidence type="ECO:0008006" key="3">
    <source>
        <dbReference type="Google" id="ProtNLM"/>
    </source>
</evidence>
<evidence type="ECO:0000313" key="2">
    <source>
        <dbReference type="Proteomes" id="UP000469325"/>
    </source>
</evidence>